<organism evidence="3 4">
    <name type="scientific">Dreissena polymorpha</name>
    <name type="common">Zebra mussel</name>
    <name type="synonym">Mytilus polymorpha</name>
    <dbReference type="NCBI Taxonomy" id="45954"/>
    <lineage>
        <taxon>Eukaryota</taxon>
        <taxon>Metazoa</taxon>
        <taxon>Spiralia</taxon>
        <taxon>Lophotrochozoa</taxon>
        <taxon>Mollusca</taxon>
        <taxon>Bivalvia</taxon>
        <taxon>Autobranchia</taxon>
        <taxon>Heteroconchia</taxon>
        <taxon>Euheterodonta</taxon>
        <taxon>Imparidentia</taxon>
        <taxon>Neoheterodontei</taxon>
        <taxon>Myida</taxon>
        <taxon>Dreissenoidea</taxon>
        <taxon>Dreissenidae</taxon>
        <taxon>Dreissena</taxon>
    </lineage>
</organism>
<evidence type="ECO:0000313" key="3">
    <source>
        <dbReference type="EMBL" id="KAH3724463.1"/>
    </source>
</evidence>
<keyword evidence="4" id="KW-1185">Reference proteome</keyword>
<dbReference type="GO" id="GO:0006261">
    <property type="term" value="P:DNA-templated DNA replication"/>
    <property type="evidence" value="ECO:0007669"/>
    <property type="project" value="InterPro"/>
</dbReference>
<keyword evidence="2" id="KW-0732">Signal</keyword>
<gene>
    <name evidence="3" type="ORF">DPMN_050280</name>
</gene>
<sequence length="99" mass="11045">MLVPFNISVVAVFFQVLFIELRLPPNGDPSSVQKPLGAPGRRGGGGTSRTQYSTSKEVLERLRKLHPLPGVILEWRRITNALTKTVFPLQRVKVPEIVK</sequence>
<accession>A0A9D4CH70</accession>
<dbReference type="Proteomes" id="UP000828390">
    <property type="component" value="Unassembled WGS sequence"/>
</dbReference>
<dbReference type="EMBL" id="JAIWYP010000012">
    <property type="protein sequence ID" value="KAH3724463.1"/>
    <property type="molecule type" value="Genomic_DNA"/>
</dbReference>
<dbReference type="PANTHER" id="PTHR10133:SF62">
    <property type="entry name" value="DNA POLYMERASE THETA"/>
    <property type="match status" value="1"/>
</dbReference>
<dbReference type="InterPro" id="IPR043502">
    <property type="entry name" value="DNA/RNA_pol_sf"/>
</dbReference>
<reference evidence="3" key="2">
    <citation type="submission" date="2020-11" db="EMBL/GenBank/DDBJ databases">
        <authorList>
            <person name="McCartney M.A."/>
            <person name="Auch B."/>
            <person name="Kono T."/>
            <person name="Mallez S."/>
            <person name="Becker A."/>
            <person name="Gohl D.M."/>
            <person name="Silverstein K.A.T."/>
            <person name="Koren S."/>
            <person name="Bechman K.B."/>
            <person name="Herman A."/>
            <person name="Abrahante J.E."/>
            <person name="Garbe J."/>
        </authorList>
    </citation>
    <scope>NUCLEOTIDE SEQUENCE</scope>
    <source>
        <strain evidence="3">Duluth1</strain>
        <tissue evidence="3">Whole animal</tissue>
    </source>
</reference>
<feature type="signal peptide" evidence="2">
    <location>
        <begin position="1"/>
        <end position="19"/>
    </location>
</feature>
<reference evidence="3" key="1">
    <citation type="journal article" date="2019" name="bioRxiv">
        <title>The Genome of the Zebra Mussel, Dreissena polymorpha: A Resource for Invasive Species Research.</title>
        <authorList>
            <person name="McCartney M.A."/>
            <person name="Auch B."/>
            <person name="Kono T."/>
            <person name="Mallez S."/>
            <person name="Zhang Y."/>
            <person name="Obille A."/>
            <person name="Becker A."/>
            <person name="Abrahante J.E."/>
            <person name="Garbe J."/>
            <person name="Badalamenti J.P."/>
            <person name="Herman A."/>
            <person name="Mangelson H."/>
            <person name="Liachko I."/>
            <person name="Sullivan S."/>
            <person name="Sone E.D."/>
            <person name="Koren S."/>
            <person name="Silverstein K.A.T."/>
            <person name="Beckman K.B."/>
            <person name="Gohl D.M."/>
        </authorList>
    </citation>
    <scope>NUCLEOTIDE SEQUENCE</scope>
    <source>
        <strain evidence="3">Duluth1</strain>
        <tissue evidence="3">Whole animal</tissue>
    </source>
</reference>
<evidence type="ECO:0000256" key="2">
    <source>
        <dbReference type="SAM" id="SignalP"/>
    </source>
</evidence>
<dbReference type="GO" id="GO:0097681">
    <property type="term" value="P:double-strand break repair via alternative nonhomologous end joining"/>
    <property type="evidence" value="ECO:0007669"/>
    <property type="project" value="TreeGrafter"/>
</dbReference>
<evidence type="ECO:0000313" key="4">
    <source>
        <dbReference type="Proteomes" id="UP000828390"/>
    </source>
</evidence>
<proteinExistence type="predicted"/>
<evidence type="ECO:0000256" key="1">
    <source>
        <dbReference type="SAM" id="MobiDB-lite"/>
    </source>
</evidence>
<dbReference type="AlphaFoldDB" id="A0A9D4CH70"/>
<dbReference type="SUPFAM" id="SSF56672">
    <property type="entry name" value="DNA/RNA polymerases"/>
    <property type="match status" value="1"/>
</dbReference>
<dbReference type="PANTHER" id="PTHR10133">
    <property type="entry name" value="DNA POLYMERASE I"/>
    <property type="match status" value="1"/>
</dbReference>
<dbReference type="GO" id="GO:0003887">
    <property type="term" value="F:DNA-directed DNA polymerase activity"/>
    <property type="evidence" value="ECO:0007669"/>
    <property type="project" value="InterPro"/>
</dbReference>
<comment type="caution">
    <text evidence="3">The sequence shown here is derived from an EMBL/GenBank/DDBJ whole genome shotgun (WGS) entry which is preliminary data.</text>
</comment>
<protein>
    <submittedName>
        <fullName evidence="3">Uncharacterized protein</fullName>
    </submittedName>
</protein>
<feature type="region of interest" description="Disordered" evidence="1">
    <location>
        <begin position="24"/>
        <end position="54"/>
    </location>
</feature>
<dbReference type="InterPro" id="IPR002298">
    <property type="entry name" value="DNA_polymerase_A"/>
</dbReference>
<dbReference type="Gene3D" id="1.20.1060.10">
    <property type="entry name" value="Taq DNA Polymerase, Chain T, domain 4"/>
    <property type="match status" value="1"/>
</dbReference>
<feature type="chain" id="PRO_5039702298" evidence="2">
    <location>
        <begin position="20"/>
        <end position="99"/>
    </location>
</feature>
<name>A0A9D4CH70_DREPO</name>